<evidence type="ECO:0000259" key="5">
    <source>
        <dbReference type="Pfam" id="PF01979"/>
    </source>
</evidence>
<dbReference type="GO" id="GO:0005829">
    <property type="term" value="C:cytosol"/>
    <property type="evidence" value="ECO:0007669"/>
    <property type="project" value="TreeGrafter"/>
</dbReference>
<dbReference type="InterPro" id="IPR006680">
    <property type="entry name" value="Amidohydro-rel"/>
</dbReference>
<keyword evidence="7" id="KW-1185">Reference proteome</keyword>
<evidence type="ECO:0000256" key="4">
    <source>
        <dbReference type="ARBA" id="ARBA00022833"/>
    </source>
</evidence>
<dbReference type="Gene3D" id="3.20.20.140">
    <property type="entry name" value="Metal-dependent hydrolases"/>
    <property type="match status" value="1"/>
</dbReference>
<comment type="caution">
    <text evidence="6">The sequence shown here is derived from an EMBL/GenBank/DDBJ whole genome shotgun (WGS) entry which is preliminary data.</text>
</comment>
<feature type="domain" description="Amidohydrolase-related" evidence="5">
    <location>
        <begin position="11"/>
        <end position="268"/>
    </location>
</feature>
<dbReference type="GO" id="GO:0008892">
    <property type="term" value="F:guanine deaminase activity"/>
    <property type="evidence" value="ECO:0007669"/>
    <property type="project" value="TreeGrafter"/>
</dbReference>
<evidence type="ECO:0000256" key="1">
    <source>
        <dbReference type="ARBA" id="ARBA00001947"/>
    </source>
</evidence>
<dbReference type="Pfam" id="PF01979">
    <property type="entry name" value="Amidohydro_1"/>
    <property type="match status" value="1"/>
</dbReference>
<protein>
    <recommendedName>
        <fullName evidence="5">Amidohydrolase-related domain-containing protein</fullName>
    </recommendedName>
</protein>
<name>A0AAW1TWU8_9CUCU</name>
<evidence type="ECO:0000256" key="2">
    <source>
        <dbReference type="ARBA" id="ARBA00022723"/>
    </source>
</evidence>
<evidence type="ECO:0000313" key="7">
    <source>
        <dbReference type="Proteomes" id="UP001431783"/>
    </source>
</evidence>
<dbReference type="InterPro" id="IPR011059">
    <property type="entry name" value="Metal-dep_hydrolase_composite"/>
</dbReference>
<keyword evidence="2" id="KW-0479">Metal-binding</keyword>
<dbReference type="InterPro" id="IPR032466">
    <property type="entry name" value="Metal_Hydrolase"/>
</dbReference>
<dbReference type="GO" id="GO:0008270">
    <property type="term" value="F:zinc ion binding"/>
    <property type="evidence" value="ECO:0007669"/>
    <property type="project" value="TreeGrafter"/>
</dbReference>
<dbReference type="EMBL" id="JARQZJ010000011">
    <property type="protein sequence ID" value="KAK9872552.1"/>
    <property type="molecule type" value="Genomic_DNA"/>
</dbReference>
<dbReference type="SUPFAM" id="SSF51556">
    <property type="entry name" value="Metallo-dependent hydrolases"/>
    <property type="match status" value="1"/>
</dbReference>
<dbReference type="PANTHER" id="PTHR11271:SF6">
    <property type="entry name" value="GUANINE DEAMINASE"/>
    <property type="match status" value="1"/>
</dbReference>
<accession>A0AAW1TWU8</accession>
<reference evidence="6 7" key="1">
    <citation type="submission" date="2023-03" db="EMBL/GenBank/DDBJ databases">
        <title>Genome insight into feeding habits of ladybird beetles.</title>
        <authorList>
            <person name="Li H.-S."/>
            <person name="Huang Y.-H."/>
            <person name="Pang H."/>
        </authorList>
    </citation>
    <scope>NUCLEOTIDE SEQUENCE [LARGE SCALE GENOMIC DNA]</scope>
    <source>
        <strain evidence="6">SYSU_2023b</strain>
        <tissue evidence="6">Whole body</tissue>
    </source>
</reference>
<dbReference type="GO" id="GO:0046098">
    <property type="term" value="P:guanine metabolic process"/>
    <property type="evidence" value="ECO:0007669"/>
    <property type="project" value="TreeGrafter"/>
</dbReference>
<dbReference type="AlphaFoldDB" id="A0AAW1TWU8"/>
<keyword evidence="4" id="KW-0862">Zinc</keyword>
<evidence type="ECO:0000313" key="6">
    <source>
        <dbReference type="EMBL" id="KAK9872552.1"/>
    </source>
</evidence>
<keyword evidence="3" id="KW-0378">Hydrolase</keyword>
<sequence>MAPEGYVESQAETIKKTVQFIDKVKATKSPLVHPVVTPRFALSVDMPVMKKLGRIARDGDLHVQTHISENSSEVKLVEQIYGKNYTEVYDEAGLLTPKTVLAHGVYLSDDELEILAERGTGISHCPESNCYLKSGICNVKRLMRAGVNVSLGTDVAGGASPSILNAMRAAISTSINSSFTSKDPCEIIDWKEAFYMATLGGAKVLRLSDKIGNFKEGKEFDAVVVDADVDNSACDYLIPVSPLENLQKVIFTGDDRNIINVYVAGKKVK</sequence>
<evidence type="ECO:0000256" key="3">
    <source>
        <dbReference type="ARBA" id="ARBA00022801"/>
    </source>
</evidence>
<gene>
    <name evidence="6" type="ORF">WA026_018016</name>
</gene>
<dbReference type="PANTHER" id="PTHR11271">
    <property type="entry name" value="GUANINE DEAMINASE"/>
    <property type="match status" value="1"/>
</dbReference>
<dbReference type="InterPro" id="IPR051607">
    <property type="entry name" value="Metallo-dep_hydrolases"/>
</dbReference>
<organism evidence="6 7">
    <name type="scientific">Henosepilachna vigintioctopunctata</name>
    <dbReference type="NCBI Taxonomy" id="420089"/>
    <lineage>
        <taxon>Eukaryota</taxon>
        <taxon>Metazoa</taxon>
        <taxon>Ecdysozoa</taxon>
        <taxon>Arthropoda</taxon>
        <taxon>Hexapoda</taxon>
        <taxon>Insecta</taxon>
        <taxon>Pterygota</taxon>
        <taxon>Neoptera</taxon>
        <taxon>Endopterygota</taxon>
        <taxon>Coleoptera</taxon>
        <taxon>Polyphaga</taxon>
        <taxon>Cucujiformia</taxon>
        <taxon>Coccinelloidea</taxon>
        <taxon>Coccinellidae</taxon>
        <taxon>Epilachninae</taxon>
        <taxon>Epilachnini</taxon>
        <taxon>Henosepilachna</taxon>
    </lineage>
</organism>
<dbReference type="Gene3D" id="2.30.40.10">
    <property type="entry name" value="Urease, subunit C, domain 1"/>
    <property type="match status" value="1"/>
</dbReference>
<comment type="cofactor">
    <cofactor evidence="1">
        <name>Zn(2+)</name>
        <dbReference type="ChEBI" id="CHEBI:29105"/>
    </cofactor>
</comment>
<dbReference type="Proteomes" id="UP001431783">
    <property type="component" value="Unassembled WGS sequence"/>
</dbReference>
<proteinExistence type="predicted"/>